<dbReference type="SMART" id="SM00267">
    <property type="entry name" value="GGDEF"/>
    <property type="match status" value="1"/>
</dbReference>
<keyword evidence="5" id="KW-1185">Reference proteome</keyword>
<dbReference type="EMBL" id="QJJS01000017">
    <property type="protein sequence ID" value="PXW93852.1"/>
    <property type="molecule type" value="Genomic_DNA"/>
</dbReference>
<dbReference type="SUPFAM" id="SSF55073">
    <property type="entry name" value="Nucleotide cyclase"/>
    <property type="match status" value="1"/>
</dbReference>
<proteinExistence type="predicted"/>
<evidence type="ECO:0000313" key="5">
    <source>
        <dbReference type="Proteomes" id="UP000247811"/>
    </source>
</evidence>
<dbReference type="PANTHER" id="PTHR45138">
    <property type="entry name" value="REGULATORY COMPONENTS OF SENSORY TRANSDUCTION SYSTEM"/>
    <property type="match status" value="1"/>
</dbReference>
<comment type="catalytic activity">
    <reaction evidence="2">
        <text>2 GTP = 3',3'-c-di-GMP + 2 diphosphate</text>
        <dbReference type="Rhea" id="RHEA:24898"/>
        <dbReference type="ChEBI" id="CHEBI:33019"/>
        <dbReference type="ChEBI" id="CHEBI:37565"/>
        <dbReference type="ChEBI" id="CHEBI:58805"/>
        <dbReference type="EC" id="2.7.7.65"/>
    </reaction>
</comment>
<dbReference type="Gene3D" id="3.30.70.270">
    <property type="match status" value="1"/>
</dbReference>
<dbReference type="PROSITE" id="PS50887">
    <property type="entry name" value="GGDEF"/>
    <property type="match status" value="1"/>
</dbReference>
<comment type="caution">
    <text evidence="4">The sequence shown here is derived from an EMBL/GenBank/DDBJ whole genome shotgun (WGS) entry which is preliminary data.</text>
</comment>
<evidence type="ECO:0000256" key="1">
    <source>
        <dbReference type="ARBA" id="ARBA00012528"/>
    </source>
</evidence>
<evidence type="ECO:0000313" key="4">
    <source>
        <dbReference type="EMBL" id="PXW93852.1"/>
    </source>
</evidence>
<dbReference type="Pfam" id="PF00990">
    <property type="entry name" value="GGDEF"/>
    <property type="match status" value="1"/>
</dbReference>
<reference evidence="4 5" key="1">
    <citation type="submission" date="2018-05" db="EMBL/GenBank/DDBJ databases">
        <title>Genomic Encyclopedia of Type Strains, Phase IV (KMG-IV): sequencing the most valuable type-strain genomes for metagenomic binning, comparative biology and taxonomic classification.</title>
        <authorList>
            <person name="Goeker M."/>
        </authorList>
    </citation>
    <scope>NUCLEOTIDE SEQUENCE [LARGE SCALE GENOMIC DNA]</scope>
    <source>
        <strain evidence="4 5">DSM 566</strain>
    </source>
</reference>
<dbReference type="AlphaFoldDB" id="A0A318GYP0"/>
<dbReference type="RefSeq" id="WP_110401847.1">
    <property type="nucleotide sequence ID" value="NZ_QJJS01000017.1"/>
</dbReference>
<organism evidence="4 5">
    <name type="scientific">Sphaerotilus hippei</name>
    <dbReference type="NCBI Taxonomy" id="744406"/>
    <lineage>
        <taxon>Bacteria</taxon>
        <taxon>Pseudomonadati</taxon>
        <taxon>Pseudomonadota</taxon>
        <taxon>Betaproteobacteria</taxon>
        <taxon>Burkholderiales</taxon>
        <taxon>Sphaerotilaceae</taxon>
        <taxon>Sphaerotilus</taxon>
    </lineage>
</organism>
<dbReference type="GO" id="GO:0043709">
    <property type="term" value="P:cell adhesion involved in single-species biofilm formation"/>
    <property type="evidence" value="ECO:0007669"/>
    <property type="project" value="TreeGrafter"/>
</dbReference>
<dbReference type="InterPro" id="IPR050469">
    <property type="entry name" value="Diguanylate_Cyclase"/>
</dbReference>
<dbReference type="GO" id="GO:0052621">
    <property type="term" value="F:diguanylate cyclase activity"/>
    <property type="evidence" value="ECO:0007669"/>
    <property type="project" value="UniProtKB-EC"/>
</dbReference>
<dbReference type="InterPro" id="IPR043128">
    <property type="entry name" value="Rev_trsase/Diguanyl_cyclase"/>
</dbReference>
<evidence type="ECO:0000259" key="3">
    <source>
        <dbReference type="PROSITE" id="PS50887"/>
    </source>
</evidence>
<protein>
    <recommendedName>
        <fullName evidence="1">diguanylate cyclase</fullName>
        <ecNumber evidence="1">2.7.7.65</ecNumber>
    </recommendedName>
</protein>
<dbReference type="OrthoDB" id="9813903at2"/>
<dbReference type="PANTHER" id="PTHR45138:SF9">
    <property type="entry name" value="DIGUANYLATE CYCLASE DGCM-RELATED"/>
    <property type="match status" value="1"/>
</dbReference>
<accession>A0A318GYP0</accession>
<evidence type="ECO:0000256" key="2">
    <source>
        <dbReference type="ARBA" id="ARBA00034247"/>
    </source>
</evidence>
<dbReference type="GO" id="GO:0005886">
    <property type="term" value="C:plasma membrane"/>
    <property type="evidence" value="ECO:0007669"/>
    <property type="project" value="TreeGrafter"/>
</dbReference>
<dbReference type="InterPro" id="IPR029787">
    <property type="entry name" value="Nucleotide_cyclase"/>
</dbReference>
<dbReference type="InterPro" id="IPR000160">
    <property type="entry name" value="GGDEF_dom"/>
</dbReference>
<dbReference type="Proteomes" id="UP000247811">
    <property type="component" value="Unassembled WGS sequence"/>
</dbReference>
<dbReference type="NCBIfam" id="TIGR00254">
    <property type="entry name" value="GGDEF"/>
    <property type="match status" value="1"/>
</dbReference>
<gene>
    <name evidence="4" type="ORF">C7444_11758</name>
</gene>
<sequence length="374" mass="42016">MSQHEALPRHSLPAERLSLSEPTAVQPLEHVADMTRSRDREMVDATLLSAFIDLLPVVSVVLWRVLGEPGNEQRWLRSGAQRRGDLVAELDVSMPRQDLLLLQAMPDHAECYTQVRVVHRTLSDGCHVLLPMASEREVEGVVELVLPSELDVVRVRMAQAVLKIHRNFLSLLDYSERDTLTGLLNRKSFDETFLKATVLEATRLYGPGSEMSDDEDSESRRHASIRRHWLGVIDIDFFKRVNDSYGHLIGDEVLVLVARIMRNTFRYDDRLYRFGGEEFVVLLAAPDETAAHAAFERLRSTLEAFAFPRVGRVTASIGFSDVRPGDTPQAAFERADRAVYHGKENGRNQVCSHSVLVAAGQLTDEGSCGDVELF</sequence>
<name>A0A318GYP0_9BURK</name>
<dbReference type="GO" id="GO:1902201">
    <property type="term" value="P:negative regulation of bacterial-type flagellum-dependent cell motility"/>
    <property type="evidence" value="ECO:0007669"/>
    <property type="project" value="TreeGrafter"/>
</dbReference>
<dbReference type="CDD" id="cd01949">
    <property type="entry name" value="GGDEF"/>
    <property type="match status" value="1"/>
</dbReference>
<feature type="domain" description="GGDEF" evidence="3">
    <location>
        <begin position="226"/>
        <end position="355"/>
    </location>
</feature>
<dbReference type="EC" id="2.7.7.65" evidence="1"/>